<evidence type="ECO:0000313" key="2">
    <source>
        <dbReference type="EMBL" id="KNC79516.1"/>
    </source>
</evidence>
<accession>A0A0L0FSE5</accession>
<evidence type="ECO:0000313" key="3">
    <source>
        <dbReference type="Proteomes" id="UP000054560"/>
    </source>
</evidence>
<proteinExistence type="predicted"/>
<reference evidence="2 3" key="1">
    <citation type="submission" date="2011-02" db="EMBL/GenBank/DDBJ databases">
        <title>The Genome Sequence of Sphaeroforma arctica JP610.</title>
        <authorList>
            <consortium name="The Broad Institute Genome Sequencing Platform"/>
            <person name="Russ C."/>
            <person name="Cuomo C."/>
            <person name="Young S.K."/>
            <person name="Zeng Q."/>
            <person name="Gargeya S."/>
            <person name="Alvarado L."/>
            <person name="Berlin A."/>
            <person name="Chapman S.B."/>
            <person name="Chen Z."/>
            <person name="Freedman E."/>
            <person name="Gellesch M."/>
            <person name="Goldberg J."/>
            <person name="Griggs A."/>
            <person name="Gujja S."/>
            <person name="Heilman E."/>
            <person name="Heiman D."/>
            <person name="Howarth C."/>
            <person name="Mehta T."/>
            <person name="Neiman D."/>
            <person name="Pearson M."/>
            <person name="Roberts A."/>
            <person name="Saif S."/>
            <person name="Shea T."/>
            <person name="Shenoy N."/>
            <person name="Sisk P."/>
            <person name="Stolte C."/>
            <person name="Sykes S."/>
            <person name="White J."/>
            <person name="Yandava C."/>
            <person name="Burger G."/>
            <person name="Gray M.W."/>
            <person name="Holland P.W.H."/>
            <person name="King N."/>
            <person name="Lang F.B.F."/>
            <person name="Roger A.J."/>
            <person name="Ruiz-Trillo I."/>
            <person name="Haas B."/>
            <person name="Nusbaum C."/>
            <person name="Birren B."/>
        </authorList>
    </citation>
    <scope>NUCLEOTIDE SEQUENCE [LARGE SCALE GENOMIC DNA]</scope>
    <source>
        <strain evidence="2 3">JP610</strain>
    </source>
</reference>
<dbReference type="GeneID" id="25908598"/>
<dbReference type="AlphaFoldDB" id="A0A0L0FSE5"/>
<organism evidence="2 3">
    <name type="scientific">Sphaeroforma arctica JP610</name>
    <dbReference type="NCBI Taxonomy" id="667725"/>
    <lineage>
        <taxon>Eukaryota</taxon>
        <taxon>Ichthyosporea</taxon>
        <taxon>Ichthyophonida</taxon>
        <taxon>Sphaeroforma</taxon>
    </lineage>
</organism>
<dbReference type="Proteomes" id="UP000054560">
    <property type="component" value="Unassembled WGS sequence"/>
</dbReference>
<dbReference type="RefSeq" id="XP_014153418.1">
    <property type="nucleotide sequence ID" value="XM_014297943.1"/>
</dbReference>
<feature type="region of interest" description="Disordered" evidence="1">
    <location>
        <begin position="1"/>
        <end position="41"/>
    </location>
</feature>
<dbReference type="EMBL" id="KQ242291">
    <property type="protein sequence ID" value="KNC79516.1"/>
    <property type="molecule type" value="Genomic_DNA"/>
</dbReference>
<evidence type="ECO:0000256" key="1">
    <source>
        <dbReference type="SAM" id="MobiDB-lite"/>
    </source>
</evidence>
<keyword evidence="3" id="KW-1185">Reference proteome</keyword>
<sequence length="57" mass="6167">MLKKTDLGRKRSQSVSDLTELTDKSAALTESGSPSNKDKAVTPGFNLDALKVLDFLQ</sequence>
<name>A0A0L0FSE5_9EUKA</name>
<feature type="non-terminal residue" evidence="2">
    <location>
        <position position="57"/>
    </location>
</feature>
<protein>
    <submittedName>
        <fullName evidence="2">Uncharacterized protein</fullName>
    </submittedName>
</protein>
<gene>
    <name evidence="2" type="ORF">SARC_08094</name>
</gene>